<proteinExistence type="inferred from homology"/>
<dbReference type="SMART" id="SM00357">
    <property type="entry name" value="CSP"/>
    <property type="match status" value="1"/>
</dbReference>
<dbReference type="InterPro" id="IPR001900">
    <property type="entry name" value="RNase_II/R"/>
</dbReference>
<dbReference type="PROSITE" id="PS01175">
    <property type="entry name" value="RIBONUCLEASE_II"/>
    <property type="match status" value="1"/>
</dbReference>
<dbReference type="PANTHER" id="PTHR23355:SF9">
    <property type="entry name" value="DIS3-LIKE EXONUCLEASE 2"/>
    <property type="match status" value="1"/>
</dbReference>
<keyword evidence="5 8" id="KW-0378">Hydrolase</keyword>
<dbReference type="Pfam" id="PF08206">
    <property type="entry name" value="OB_RNB"/>
    <property type="match status" value="1"/>
</dbReference>
<comment type="subcellular location">
    <subcellularLocation>
        <location evidence="2 8">Cytoplasm</location>
    </subcellularLocation>
</comment>
<feature type="compositionally biased region" description="Low complexity" evidence="9">
    <location>
        <begin position="747"/>
        <end position="757"/>
    </location>
</feature>
<organism evidence="11 12">
    <name type="scientific">Zoogloea oleivorans</name>
    <dbReference type="NCBI Taxonomy" id="1552750"/>
    <lineage>
        <taxon>Bacteria</taxon>
        <taxon>Pseudomonadati</taxon>
        <taxon>Pseudomonadota</taxon>
        <taxon>Betaproteobacteria</taxon>
        <taxon>Rhodocyclales</taxon>
        <taxon>Zoogloeaceae</taxon>
        <taxon>Zoogloea</taxon>
    </lineage>
</organism>
<feature type="compositionally biased region" description="Basic residues" evidence="9">
    <location>
        <begin position="785"/>
        <end position="822"/>
    </location>
</feature>
<comment type="caution">
    <text evidence="11">The sequence shown here is derived from an EMBL/GenBank/DDBJ whole genome shotgun (WGS) entry which is preliminary data.</text>
</comment>
<comment type="catalytic activity">
    <reaction evidence="1 8">
        <text>Exonucleolytic cleavage in the 3'- to 5'-direction to yield nucleoside 5'-phosphates.</text>
        <dbReference type="EC" id="3.1.13.1"/>
    </reaction>
</comment>
<evidence type="ECO:0000313" key="11">
    <source>
        <dbReference type="EMBL" id="TYC58954.1"/>
    </source>
</evidence>
<evidence type="ECO:0000256" key="5">
    <source>
        <dbReference type="ARBA" id="ARBA00022801"/>
    </source>
</evidence>
<dbReference type="InterPro" id="IPR050180">
    <property type="entry name" value="RNR_Ribonuclease"/>
</dbReference>
<gene>
    <name evidence="8 11" type="primary">rnr</name>
    <name evidence="11" type="ORF">ETQ85_09680</name>
</gene>
<dbReference type="EC" id="3.1.13.1" evidence="8"/>
<accession>A0A6C2CZ29</accession>
<dbReference type="OrthoDB" id="9764149at2"/>
<feature type="region of interest" description="Disordered" evidence="9">
    <location>
        <begin position="745"/>
        <end position="822"/>
    </location>
</feature>
<dbReference type="AlphaFoldDB" id="A0A6C2CZ29"/>
<dbReference type="Gene3D" id="2.40.50.140">
    <property type="entry name" value="Nucleic acid-binding proteins"/>
    <property type="match status" value="2"/>
</dbReference>
<evidence type="ECO:0000256" key="9">
    <source>
        <dbReference type="SAM" id="MobiDB-lite"/>
    </source>
</evidence>
<evidence type="ECO:0000256" key="1">
    <source>
        <dbReference type="ARBA" id="ARBA00001849"/>
    </source>
</evidence>
<dbReference type="SUPFAM" id="SSF50249">
    <property type="entry name" value="Nucleic acid-binding proteins"/>
    <property type="match status" value="4"/>
</dbReference>
<evidence type="ECO:0000259" key="10">
    <source>
        <dbReference type="PROSITE" id="PS50126"/>
    </source>
</evidence>
<evidence type="ECO:0000256" key="7">
    <source>
        <dbReference type="ARBA" id="ARBA00022884"/>
    </source>
</evidence>
<dbReference type="InterPro" id="IPR011129">
    <property type="entry name" value="CSD"/>
</dbReference>
<keyword evidence="7 8" id="KW-0694">RNA-binding</keyword>
<dbReference type="Pfam" id="PF00575">
    <property type="entry name" value="S1"/>
    <property type="match status" value="1"/>
</dbReference>
<dbReference type="GO" id="GO:0008859">
    <property type="term" value="F:exoribonuclease II activity"/>
    <property type="evidence" value="ECO:0007669"/>
    <property type="project" value="UniProtKB-UniRule"/>
</dbReference>
<dbReference type="GO" id="GO:0006402">
    <property type="term" value="P:mRNA catabolic process"/>
    <property type="evidence" value="ECO:0007669"/>
    <property type="project" value="TreeGrafter"/>
</dbReference>
<reference evidence="11 12" key="1">
    <citation type="submission" date="2019-01" db="EMBL/GenBank/DDBJ databases">
        <title>Zoogloea oleivorans genome sequencing and assembly.</title>
        <authorList>
            <person name="Tancsics A."/>
            <person name="Farkas M."/>
            <person name="Kriszt B."/>
            <person name="Maroti G."/>
            <person name="Horvath B."/>
        </authorList>
    </citation>
    <scope>NUCLEOTIDE SEQUENCE [LARGE SCALE GENOMIC DNA]</scope>
    <source>
        <strain evidence="11 12">Buc</strain>
    </source>
</reference>
<comment type="similarity">
    <text evidence="8">Belongs to the RNR ribonuclease family. RNase R subfamily.</text>
</comment>
<dbReference type="InterPro" id="IPR003029">
    <property type="entry name" value="S1_domain"/>
</dbReference>
<dbReference type="Pfam" id="PF17876">
    <property type="entry name" value="CSD2"/>
    <property type="match status" value="1"/>
</dbReference>
<keyword evidence="4 8" id="KW-0540">Nuclease</keyword>
<dbReference type="InterPro" id="IPR022966">
    <property type="entry name" value="RNase_II/R_CS"/>
</dbReference>
<evidence type="ECO:0000256" key="8">
    <source>
        <dbReference type="HAMAP-Rule" id="MF_01895"/>
    </source>
</evidence>
<dbReference type="InterPro" id="IPR004476">
    <property type="entry name" value="RNase_II/RNase_R"/>
</dbReference>
<keyword evidence="3 8" id="KW-0963">Cytoplasm</keyword>
<dbReference type="HAMAP" id="MF_01895">
    <property type="entry name" value="RNase_R"/>
    <property type="match status" value="1"/>
</dbReference>
<dbReference type="GO" id="GO:0005829">
    <property type="term" value="C:cytosol"/>
    <property type="evidence" value="ECO:0007669"/>
    <property type="project" value="TreeGrafter"/>
</dbReference>
<dbReference type="NCBIfam" id="TIGR02063">
    <property type="entry name" value="RNase_R"/>
    <property type="match status" value="1"/>
</dbReference>
<dbReference type="GO" id="GO:0003723">
    <property type="term" value="F:RNA binding"/>
    <property type="evidence" value="ECO:0007669"/>
    <property type="project" value="UniProtKB-UniRule"/>
</dbReference>
<evidence type="ECO:0000256" key="6">
    <source>
        <dbReference type="ARBA" id="ARBA00022839"/>
    </source>
</evidence>
<dbReference type="InterPro" id="IPR040476">
    <property type="entry name" value="CSD2"/>
</dbReference>
<keyword evidence="12" id="KW-1185">Reference proteome</keyword>
<evidence type="ECO:0000313" key="12">
    <source>
        <dbReference type="Proteomes" id="UP000389128"/>
    </source>
</evidence>
<evidence type="ECO:0000256" key="3">
    <source>
        <dbReference type="ARBA" id="ARBA00022490"/>
    </source>
</evidence>
<feature type="domain" description="S1 motif" evidence="10">
    <location>
        <begin position="647"/>
        <end position="728"/>
    </location>
</feature>
<evidence type="ECO:0000256" key="2">
    <source>
        <dbReference type="ARBA" id="ARBA00004496"/>
    </source>
</evidence>
<dbReference type="EMBL" id="SDKK01000008">
    <property type="protein sequence ID" value="TYC58954.1"/>
    <property type="molecule type" value="Genomic_DNA"/>
</dbReference>
<comment type="function">
    <text evidence="8">3'-5' exoribonuclease that releases 5'-nucleoside monophosphates and is involved in maturation of structured RNAs.</text>
</comment>
<dbReference type="InterPro" id="IPR012340">
    <property type="entry name" value="NA-bd_OB-fold"/>
</dbReference>
<dbReference type="PROSITE" id="PS50126">
    <property type="entry name" value="S1"/>
    <property type="match status" value="1"/>
</dbReference>
<sequence length="822" mass="92034">MSKSKNTQKLSKLRRSDPFFERECQKYDFPLPSREFIIQTLAELGVPMPFAELVVAMDIQEVEREFFERRMFAMERDGQVMRNRRNAYLLPSKADLVRGTVQGHPDGYGFVVSDDEGADIFLGPNEMREVLHGDRVMVRVAGLDRRGRPEGKLVEVLERANTRIVGRVLVENGVTLVVPENRRISQEILLAPGAKSKAVAGQVVVVELVEQPTRYAQPIGKVVEVLGNYADPGMEIEIALRKHELPFEFSKAAKEQARRLPDKVRKMDWKGREDITALPLVTIDGETARDFDDAVFCEREGRGFRLVVAIADVSHYVSVGSALDSESYDRGNSVYFPRRVIPMLPEKISNGLCSLNPQVERLCMVCDMSLSQTGVIKQYRFYPAVMFSKARLTYNQVAAALYDKEPGALEIIGELLPHLQNLDKLFRVLLKARAKRGAIDFETQETRMVFDDNGKIEKIIPESRNDAHRLIEECMLAANVCASEFLQAHEQPALYRVHEGPTPEKLAKLREFLGEFGLQLPGGDEPKAADYAKLLEALKGRPDLQLLQTVMLRSLRQAVYSPDNLGHFGLAYEAYTHFTSPIRRYPDLLVHRAIKAVLTGQHYQPAQDAGDWSAIGVHCSMTERRADEADRDVENWLKCFYMRDRIGEEFDGSVSSVVPFGLFVALDDVFVEGLVHISDLGTDYFHFDDAHHTLVGERTGERYRLSDRIRVQLVRVNMEASKIDFRLIQGPQRATERVGKTARDKVAGAAVSPSPVATKPAAASRRRVVNAGEAVVPVRAEKPKAAKPKSSKAKVSKPSKAKTAKPRKSAVGGVKKKAKASV</sequence>
<dbReference type="InterPro" id="IPR011805">
    <property type="entry name" value="RNase_R"/>
</dbReference>
<dbReference type="NCBIfam" id="TIGR00358">
    <property type="entry name" value="3_prime_RNase"/>
    <property type="match status" value="1"/>
</dbReference>
<dbReference type="Pfam" id="PF00773">
    <property type="entry name" value="RNB"/>
    <property type="match status" value="1"/>
</dbReference>
<evidence type="ECO:0000256" key="4">
    <source>
        <dbReference type="ARBA" id="ARBA00022722"/>
    </source>
</evidence>
<dbReference type="PANTHER" id="PTHR23355">
    <property type="entry name" value="RIBONUCLEASE"/>
    <property type="match status" value="1"/>
</dbReference>
<dbReference type="Proteomes" id="UP000389128">
    <property type="component" value="Unassembled WGS sequence"/>
</dbReference>
<keyword evidence="6 8" id="KW-0269">Exonuclease</keyword>
<dbReference type="CDD" id="cd04471">
    <property type="entry name" value="S1_RNase_R"/>
    <property type="match status" value="1"/>
</dbReference>
<dbReference type="SMART" id="SM00955">
    <property type="entry name" value="RNB"/>
    <property type="match status" value="1"/>
</dbReference>
<dbReference type="SMART" id="SM00316">
    <property type="entry name" value="S1"/>
    <property type="match status" value="2"/>
</dbReference>
<dbReference type="InterPro" id="IPR013223">
    <property type="entry name" value="RNase_B_OB_dom"/>
</dbReference>
<name>A0A6C2CZ29_9RHOO</name>
<protein>
    <recommendedName>
        <fullName evidence="8">Ribonuclease R</fullName>
        <shortName evidence="8">RNase R</shortName>
        <ecNumber evidence="8">3.1.13.1</ecNumber>
    </recommendedName>
</protein>